<feature type="transmembrane region" description="Helical" evidence="1">
    <location>
        <begin position="129"/>
        <end position="155"/>
    </location>
</feature>
<keyword evidence="1 3" id="KW-0812">Transmembrane</keyword>
<dbReference type="STRING" id="395494.Galf_2620"/>
<evidence type="ECO:0000256" key="1">
    <source>
        <dbReference type="SAM" id="Phobius"/>
    </source>
</evidence>
<dbReference type="Pfam" id="PF13386">
    <property type="entry name" value="DsbD_2"/>
    <property type="match status" value="1"/>
</dbReference>
<evidence type="ECO:0000313" key="4">
    <source>
        <dbReference type="Proteomes" id="UP000001235"/>
    </source>
</evidence>
<protein>
    <submittedName>
        <fullName evidence="3">Cytochrome c biogenesis protein, transmembrane region</fullName>
    </submittedName>
</protein>
<dbReference type="AlphaFoldDB" id="D9SCN6"/>
<feature type="transmembrane region" description="Helical" evidence="1">
    <location>
        <begin position="12"/>
        <end position="33"/>
    </location>
</feature>
<proteinExistence type="predicted"/>
<dbReference type="KEGG" id="gca:Galf_2620"/>
<keyword evidence="4" id="KW-1185">Reference proteome</keyword>
<feature type="domain" description="Urease accessory protein UreH-like transmembrane" evidence="2">
    <location>
        <begin position="8"/>
        <end position="220"/>
    </location>
</feature>
<dbReference type="EMBL" id="CP002159">
    <property type="protein sequence ID" value="ADL56617.1"/>
    <property type="molecule type" value="Genomic_DNA"/>
</dbReference>
<feature type="transmembrane region" description="Helical" evidence="1">
    <location>
        <begin position="79"/>
        <end position="97"/>
    </location>
</feature>
<evidence type="ECO:0000313" key="3">
    <source>
        <dbReference type="EMBL" id="ADL56617.1"/>
    </source>
</evidence>
<keyword evidence="1" id="KW-0472">Membrane</keyword>
<keyword evidence="1" id="KW-1133">Transmembrane helix</keyword>
<sequence>MVVGAPMAAALGFAYGMGPCLISCAPFLGPVFLASEGGVRKSWKIILPLSLGRLLAYSSFGAVVGTFGHYVKDAAVTDSVRIIVGFAVLMIGVALLLRNKHCGSSRAATGMSAGTHVLQRIDKQGGAQALMPGGLFLMGIGMTLSPCAPLGVVLFSAAMSGSALGGLALALSFGLGAIVIPALFFGIGMAYLGTRLREQLQSWRPVIERISAALLIMAGISNLVRW</sequence>
<dbReference type="eggNOG" id="COG4232">
    <property type="taxonomic scope" value="Bacteria"/>
</dbReference>
<name>D9SCN6_GALCS</name>
<accession>D9SCN6</accession>
<evidence type="ECO:0000259" key="2">
    <source>
        <dbReference type="Pfam" id="PF13386"/>
    </source>
</evidence>
<organism evidence="3 4">
    <name type="scientific">Gallionella capsiferriformans (strain ES-2)</name>
    <name type="common">Gallionella ferruginea capsiferriformans (strain ES-2)</name>
    <dbReference type="NCBI Taxonomy" id="395494"/>
    <lineage>
        <taxon>Bacteria</taxon>
        <taxon>Pseudomonadati</taxon>
        <taxon>Pseudomonadota</taxon>
        <taxon>Betaproteobacteria</taxon>
        <taxon>Nitrosomonadales</taxon>
        <taxon>Gallionellaceae</taxon>
        <taxon>Gallionella</taxon>
    </lineage>
</organism>
<gene>
    <name evidence="3" type="ordered locus">Galf_2620</name>
</gene>
<feature type="transmembrane region" description="Helical" evidence="1">
    <location>
        <begin position="45"/>
        <end position="67"/>
    </location>
</feature>
<dbReference type="InterPro" id="IPR039447">
    <property type="entry name" value="UreH-like_TM_dom"/>
</dbReference>
<dbReference type="HOGENOM" id="CLU_106642_0_0_4"/>
<reference evidence="3 4" key="1">
    <citation type="submission" date="2010-08" db="EMBL/GenBank/DDBJ databases">
        <title>Complete sequence of Gallionella capsiferriformans ES-2.</title>
        <authorList>
            <consortium name="US DOE Joint Genome Institute"/>
            <person name="Lucas S."/>
            <person name="Copeland A."/>
            <person name="Lapidus A."/>
            <person name="Cheng J.-F."/>
            <person name="Bruce D."/>
            <person name="Goodwin L."/>
            <person name="Pitluck S."/>
            <person name="Chertkov O."/>
            <person name="Davenport K.W."/>
            <person name="Detter J.C."/>
            <person name="Han C."/>
            <person name="Tapia R."/>
            <person name="Land M."/>
            <person name="Hauser L."/>
            <person name="Chang Y.-J."/>
            <person name="Jeffries C."/>
            <person name="Kyrpides N."/>
            <person name="Ivanova N."/>
            <person name="Mikhailova N."/>
            <person name="Shelobolina E.S."/>
            <person name="Picardal F."/>
            <person name="Roden E."/>
            <person name="Emerson D."/>
            <person name="Woyke T."/>
        </authorList>
    </citation>
    <scope>NUCLEOTIDE SEQUENCE [LARGE SCALE GENOMIC DNA]</scope>
    <source>
        <strain evidence="3 4">ES-2</strain>
    </source>
</reference>
<feature type="transmembrane region" description="Helical" evidence="1">
    <location>
        <begin position="167"/>
        <end position="194"/>
    </location>
</feature>
<dbReference type="Proteomes" id="UP000001235">
    <property type="component" value="Chromosome"/>
</dbReference>